<comment type="caution">
    <text evidence="6">The sequence shown here is derived from an EMBL/GenBank/DDBJ whole genome shotgun (WGS) entry which is preliminary data.</text>
</comment>
<dbReference type="GO" id="GO:0008483">
    <property type="term" value="F:transaminase activity"/>
    <property type="evidence" value="ECO:0007669"/>
    <property type="project" value="UniProtKB-KW"/>
</dbReference>
<dbReference type="EMBL" id="PCYI01000021">
    <property type="protein sequence ID" value="PIR44706.1"/>
    <property type="molecule type" value="Genomic_DNA"/>
</dbReference>
<comment type="similarity">
    <text evidence="5">Belongs to the class-III pyridoxal-phosphate-dependent aminotransferase family.</text>
</comment>
<organism evidence="6 7">
    <name type="scientific">Candidatus Vogelbacteria bacterium CG10_big_fil_rev_8_21_14_0_10_51_16</name>
    <dbReference type="NCBI Taxonomy" id="1975045"/>
    <lineage>
        <taxon>Bacteria</taxon>
        <taxon>Candidatus Vogeliibacteriota</taxon>
    </lineage>
</organism>
<dbReference type="Gene3D" id="3.40.640.10">
    <property type="entry name" value="Type I PLP-dependent aspartate aminotransferase-like (Major domain)"/>
    <property type="match status" value="1"/>
</dbReference>
<keyword evidence="2 6" id="KW-0032">Aminotransferase</keyword>
<dbReference type="PANTHER" id="PTHR11986:SF79">
    <property type="entry name" value="ACETYLORNITHINE AMINOTRANSFERASE, MITOCHONDRIAL"/>
    <property type="match status" value="1"/>
</dbReference>
<protein>
    <submittedName>
        <fullName evidence="6">Aspartate aminotransferase family protein</fullName>
    </submittedName>
</protein>
<dbReference type="Gene3D" id="3.90.1150.10">
    <property type="entry name" value="Aspartate Aminotransferase, domain 1"/>
    <property type="match status" value="1"/>
</dbReference>
<evidence type="ECO:0000256" key="5">
    <source>
        <dbReference type="RuleBase" id="RU003560"/>
    </source>
</evidence>
<evidence type="ECO:0000256" key="4">
    <source>
        <dbReference type="ARBA" id="ARBA00022898"/>
    </source>
</evidence>
<sequence>MHMNIKARDKKFLGRGFSPEDLHMTGSKDSYVIDARGKQHTDFLMGWCVGNIGWGNKEVRKRIAKFTGPEYVNPGFYYEPWVELSELLAKITPGKLTKSFRATGGTEAVEIALQAAMAHTKRHKFVSIEGGYHGHSLAALSIGASEYGAWYKKFLPPSHKLKFPLDDRAADDLEQVLRTKEVAALIMEPIVCNVGVGIPTKEFMRRAQVLCKKYGTLFIADEVACGFGRTGKLFASEHYGLKPDILCLAKGLTGGYGALGATIMTDEVAKSMAFEFSFYSTFGWQPLAVEATLANLGYLTKHWGKIESNVKQMEKYFRDRLSAMPFKSPAIIRIKGLAIGIEFEKAGYAVELSDKARKKGLPFAPFTDRIIVFFPALNISKKVAKQGLDILESVI</sequence>
<gene>
    <name evidence="6" type="ORF">COV10_03365</name>
</gene>
<evidence type="ECO:0000256" key="2">
    <source>
        <dbReference type="ARBA" id="ARBA00022576"/>
    </source>
</evidence>
<evidence type="ECO:0000256" key="1">
    <source>
        <dbReference type="ARBA" id="ARBA00001933"/>
    </source>
</evidence>
<dbReference type="InterPro" id="IPR050103">
    <property type="entry name" value="Class-III_PLP-dep_AT"/>
</dbReference>
<dbReference type="Pfam" id="PF00202">
    <property type="entry name" value="Aminotran_3"/>
    <property type="match status" value="1"/>
</dbReference>
<keyword evidence="4 5" id="KW-0663">Pyridoxal phosphate</keyword>
<dbReference type="CDD" id="cd00610">
    <property type="entry name" value="OAT_like"/>
    <property type="match status" value="1"/>
</dbReference>
<evidence type="ECO:0000313" key="6">
    <source>
        <dbReference type="EMBL" id="PIR44706.1"/>
    </source>
</evidence>
<dbReference type="InterPro" id="IPR015421">
    <property type="entry name" value="PyrdxlP-dep_Trfase_major"/>
</dbReference>
<dbReference type="SUPFAM" id="SSF53383">
    <property type="entry name" value="PLP-dependent transferases"/>
    <property type="match status" value="1"/>
</dbReference>
<name>A0A2H0RE94_9BACT</name>
<accession>A0A2H0RE94</accession>
<dbReference type="FunFam" id="3.40.640.10:FF:000004">
    <property type="entry name" value="Acetylornithine aminotransferase"/>
    <property type="match status" value="1"/>
</dbReference>
<dbReference type="Proteomes" id="UP000228767">
    <property type="component" value="Unassembled WGS sequence"/>
</dbReference>
<dbReference type="PROSITE" id="PS00600">
    <property type="entry name" value="AA_TRANSFER_CLASS_3"/>
    <property type="match status" value="1"/>
</dbReference>
<dbReference type="InterPro" id="IPR005814">
    <property type="entry name" value="Aminotrans_3"/>
</dbReference>
<dbReference type="InterPro" id="IPR015422">
    <property type="entry name" value="PyrdxlP-dep_Trfase_small"/>
</dbReference>
<dbReference type="AlphaFoldDB" id="A0A2H0RE94"/>
<evidence type="ECO:0000256" key="3">
    <source>
        <dbReference type="ARBA" id="ARBA00022679"/>
    </source>
</evidence>
<dbReference type="GO" id="GO:0042802">
    <property type="term" value="F:identical protein binding"/>
    <property type="evidence" value="ECO:0007669"/>
    <property type="project" value="TreeGrafter"/>
</dbReference>
<proteinExistence type="inferred from homology"/>
<dbReference type="InterPro" id="IPR015424">
    <property type="entry name" value="PyrdxlP-dep_Trfase"/>
</dbReference>
<keyword evidence="3 6" id="KW-0808">Transferase</keyword>
<reference evidence="6 7" key="1">
    <citation type="submission" date="2017-09" db="EMBL/GenBank/DDBJ databases">
        <title>Depth-based differentiation of microbial function through sediment-hosted aquifers and enrichment of novel symbionts in the deep terrestrial subsurface.</title>
        <authorList>
            <person name="Probst A.J."/>
            <person name="Ladd B."/>
            <person name="Jarett J.K."/>
            <person name="Geller-Mcgrath D.E."/>
            <person name="Sieber C.M."/>
            <person name="Emerson J.B."/>
            <person name="Anantharaman K."/>
            <person name="Thomas B.C."/>
            <person name="Malmstrom R."/>
            <person name="Stieglmeier M."/>
            <person name="Klingl A."/>
            <person name="Woyke T."/>
            <person name="Ryan C.M."/>
            <person name="Banfield J.F."/>
        </authorList>
    </citation>
    <scope>NUCLEOTIDE SEQUENCE [LARGE SCALE GENOMIC DNA]</scope>
    <source>
        <strain evidence="6">CG10_big_fil_rev_8_21_14_0_10_51_16</strain>
    </source>
</reference>
<comment type="cofactor">
    <cofactor evidence="1">
        <name>pyridoxal 5'-phosphate</name>
        <dbReference type="ChEBI" id="CHEBI:597326"/>
    </cofactor>
</comment>
<dbReference type="PANTHER" id="PTHR11986">
    <property type="entry name" value="AMINOTRANSFERASE CLASS III"/>
    <property type="match status" value="1"/>
</dbReference>
<dbReference type="PIRSF" id="PIRSF000521">
    <property type="entry name" value="Transaminase_4ab_Lys_Orn"/>
    <property type="match status" value="1"/>
</dbReference>
<dbReference type="InterPro" id="IPR049704">
    <property type="entry name" value="Aminotrans_3_PPA_site"/>
</dbReference>
<dbReference type="GO" id="GO:0030170">
    <property type="term" value="F:pyridoxal phosphate binding"/>
    <property type="evidence" value="ECO:0007669"/>
    <property type="project" value="InterPro"/>
</dbReference>
<evidence type="ECO:0000313" key="7">
    <source>
        <dbReference type="Proteomes" id="UP000228767"/>
    </source>
</evidence>